<dbReference type="PROSITE" id="PS51257">
    <property type="entry name" value="PROKAR_LIPOPROTEIN"/>
    <property type="match status" value="1"/>
</dbReference>
<name>A0A5D0MCX2_9BACT</name>
<evidence type="ECO:0000256" key="1">
    <source>
        <dbReference type="ARBA" id="ARBA00007162"/>
    </source>
</evidence>
<gene>
    <name evidence="3" type="ORF">FXF47_02995</name>
</gene>
<reference evidence="3" key="1">
    <citation type="submission" date="2019-08" db="EMBL/GenBank/DDBJ databases">
        <title>Genomic characterization of a novel candidate phylum (ARYD3) from a high temperature, high salinity tertiary oil reservoir in north central Oklahoma, USA.</title>
        <authorList>
            <person name="Youssef N.H."/>
            <person name="Yadav A."/>
            <person name="Elshahed M.S."/>
        </authorList>
    </citation>
    <scope>NUCLEOTIDE SEQUENCE [LARGE SCALE GENOMIC DNA]</scope>
    <source>
        <strain evidence="3">ARYD3</strain>
    </source>
</reference>
<evidence type="ECO:0000313" key="4">
    <source>
        <dbReference type="Proteomes" id="UP000324143"/>
    </source>
</evidence>
<keyword evidence="4" id="KW-1185">Reference proteome</keyword>
<dbReference type="PANTHER" id="PTHR35841">
    <property type="entry name" value="PHOSPHONATES-BINDING PERIPLASMIC PROTEIN"/>
    <property type="match status" value="1"/>
</dbReference>
<comment type="caution">
    <text evidence="3">The sequence shown here is derived from an EMBL/GenBank/DDBJ whole genome shotgun (WGS) entry which is preliminary data.</text>
</comment>
<dbReference type="NCBIfam" id="TIGR01098">
    <property type="entry name" value="3A0109s03R"/>
    <property type="match status" value="1"/>
</dbReference>
<dbReference type="Proteomes" id="UP000324143">
    <property type="component" value="Unassembled WGS sequence"/>
</dbReference>
<dbReference type="SUPFAM" id="SSF53850">
    <property type="entry name" value="Periplasmic binding protein-like II"/>
    <property type="match status" value="1"/>
</dbReference>
<dbReference type="Gene3D" id="3.40.190.10">
    <property type="entry name" value="Periplasmic binding protein-like II"/>
    <property type="match status" value="2"/>
</dbReference>
<organism evidence="3 4">
    <name type="scientific">Candidatus Mcinerneyibacterium aminivorans</name>
    <dbReference type="NCBI Taxonomy" id="2703815"/>
    <lineage>
        <taxon>Bacteria</taxon>
        <taxon>Candidatus Macinerneyibacteriota</taxon>
        <taxon>Candidatus Mcinerneyibacteria</taxon>
        <taxon>Candidatus Mcinerneyibacteriales</taxon>
        <taxon>Candidatus Mcinerneyibacteriaceae</taxon>
        <taxon>Candidatus Mcinerneyibacterium</taxon>
    </lineage>
</organism>
<evidence type="ECO:0000256" key="2">
    <source>
        <dbReference type="ARBA" id="ARBA00022729"/>
    </source>
</evidence>
<dbReference type="InterPro" id="IPR005770">
    <property type="entry name" value="PhnD"/>
</dbReference>
<protein>
    <submittedName>
        <fullName evidence="3">Phosphate/phosphite/phosphonate ABC transporter substrate-binding protein</fullName>
    </submittedName>
</protein>
<dbReference type="PANTHER" id="PTHR35841:SF1">
    <property type="entry name" value="PHOSPHONATES-BINDING PERIPLASMIC PROTEIN"/>
    <property type="match status" value="1"/>
</dbReference>
<evidence type="ECO:0000313" key="3">
    <source>
        <dbReference type="EMBL" id="TYB31577.1"/>
    </source>
</evidence>
<dbReference type="GO" id="GO:0055085">
    <property type="term" value="P:transmembrane transport"/>
    <property type="evidence" value="ECO:0007669"/>
    <property type="project" value="InterPro"/>
</dbReference>
<dbReference type="AlphaFoldDB" id="A0A5D0MCX2"/>
<proteinExistence type="inferred from homology"/>
<comment type="similarity">
    <text evidence="1">Belongs to the phosphate/phosphite/phosphonate binding protein family.</text>
</comment>
<dbReference type="GO" id="GO:0043190">
    <property type="term" value="C:ATP-binding cassette (ABC) transporter complex"/>
    <property type="evidence" value="ECO:0007669"/>
    <property type="project" value="InterPro"/>
</dbReference>
<dbReference type="CDD" id="cd01071">
    <property type="entry name" value="PBP2_PhnD_like"/>
    <property type="match status" value="1"/>
</dbReference>
<dbReference type="Pfam" id="PF12974">
    <property type="entry name" value="Phosphonate-bd"/>
    <property type="match status" value="1"/>
</dbReference>
<dbReference type="EMBL" id="VSIX01000032">
    <property type="protein sequence ID" value="TYB31577.1"/>
    <property type="molecule type" value="Genomic_DNA"/>
</dbReference>
<keyword evidence="2" id="KW-0732">Signal</keyword>
<accession>A0A5D0MCX2</accession>
<sequence>MKKLLFYSLFFFILISCGKNNSDSVKYVFQGEEVISLSKTEINKSRNLINFGITPWQSLKEHQKGFIPLLKYLSDKTGKKFVLNVSKDYDSLKEEFKKENIDIAAFSPFAYVDAVNQIPDRLKYIATTKRKFNKTIRDHYLGYIIVKKESDINSVFDLKGKTFAFVDKISTSGYLFPMLLFKKMNIDPYSFFDEVYFLGNHTKVIEAVASNIVDAGATWDGSYYLGRKKYGDVFKIIETTEPIPLDAWAASSSLPDDFIIRLRNILISINHETVNSDNEKILDNEYFPFDGFIVKDYDYYKIVKEASQLLSRNR</sequence>